<dbReference type="AlphaFoldDB" id="A0A9W8TTW6"/>
<protein>
    <submittedName>
        <fullName evidence="4">Glycoside hydrolase family 95 protein</fullName>
    </submittedName>
</protein>
<keyword evidence="5" id="KW-1185">Reference proteome</keyword>
<dbReference type="PANTHER" id="PTHR31084">
    <property type="entry name" value="ALPHA-L-FUCOSIDASE 2"/>
    <property type="match status" value="1"/>
</dbReference>
<evidence type="ECO:0000313" key="5">
    <source>
        <dbReference type="Proteomes" id="UP001142393"/>
    </source>
</evidence>
<evidence type="ECO:0000313" key="4">
    <source>
        <dbReference type="EMBL" id="KAJ3740049.1"/>
    </source>
</evidence>
<dbReference type="Proteomes" id="UP001142393">
    <property type="component" value="Unassembled WGS sequence"/>
</dbReference>
<dbReference type="GO" id="GO:0004560">
    <property type="term" value="F:alpha-L-fucosidase activity"/>
    <property type="evidence" value="ECO:0007669"/>
    <property type="project" value="InterPro"/>
</dbReference>
<accession>A0A9W8TTW6</accession>
<dbReference type="InterPro" id="IPR049053">
    <property type="entry name" value="AFCA-like_C"/>
</dbReference>
<proteinExistence type="predicted"/>
<dbReference type="GO" id="GO:0005975">
    <property type="term" value="P:carbohydrate metabolic process"/>
    <property type="evidence" value="ECO:0007669"/>
    <property type="project" value="InterPro"/>
</dbReference>
<dbReference type="Pfam" id="PF22124">
    <property type="entry name" value="Glyco_hydro_95_cat"/>
    <property type="match status" value="1"/>
</dbReference>
<reference evidence="4 5" key="1">
    <citation type="journal article" date="2023" name="Proc. Natl. Acad. Sci. U.S.A.">
        <title>A global phylogenomic analysis of the shiitake genus Lentinula.</title>
        <authorList>
            <person name="Sierra-Patev S."/>
            <person name="Min B."/>
            <person name="Naranjo-Ortiz M."/>
            <person name="Looney B."/>
            <person name="Konkel Z."/>
            <person name="Slot J.C."/>
            <person name="Sakamoto Y."/>
            <person name="Steenwyk J.L."/>
            <person name="Rokas A."/>
            <person name="Carro J."/>
            <person name="Camarero S."/>
            <person name="Ferreira P."/>
            <person name="Molpeceres G."/>
            <person name="Ruiz-Duenas F.J."/>
            <person name="Serrano A."/>
            <person name="Henrissat B."/>
            <person name="Drula E."/>
            <person name="Hughes K.W."/>
            <person name="Mata J.L."/>
            <person name="Ishikawa N.K."/>
            <person name="Vargas-Isla R."/>
            <person name="Ushijima S."/>
            <person name="Smith C.A."/>
            <person name="Donoghue J."/>
            <person name="Ahrendt S."/>
            <person name="Andreopoulos W."/>
            <person name="He G."/>
            <person name="LaButti K."/>
            <person name="Lipzen A."/>
            <person name="Ng V."/>
            <person name="Riley R."/>
            <person name="Sandor L."/>
            <person name="Barry K."/>
            <person name="Martinez A.T."/>
            <person name="Xiao Y."/>
            <person name="Gibbons J.G."/>
            <person name="Terashima K."/>
            <person name="Grigoriev I.V."/>
            <person name="Hibbett D."/>
        </authorList>
    </citation>
    <scope>NUCLEOTIDE SEQUENCE [LARGE SCALE GENOMIC DNA]</scope>
    <source>
        <strain evidence="4 5">TFB7810</strain>
    </source>
</reference>
<name>A0A9W8TTW6_9AGAR</name>
<organism evidence="4 5">
    <name type="scientific">Lentinula detonsa</name>
    <dbReference type="NCBI Taxonomy" id="2804962"/>
    <lineage>
        <taxon>Eukaryota</taxon>
        <taxon>Fungi</taxon>
        <taxon>Dikarya</taxon>
        <taxon>Basidiomycota</taxon>
        <taxon>Agaricomycotina</taxon>
        <taxon>Agaricomycetes</taxon>
        <taxon>Agaricomycetidae</taxon>
        <taxon>Agaricales</taxon>
        <taxon>Marasmiineae</taxon>
        <taxon>Omphalotaceae</taxon>
        <taxon>Lentinula</taxon>
    </lineage>
</organism>
<dbReference type="SUPFAM" id="SSF48208">
    <property type="entry name" value="Six-hairpin glycosidases"/>
    <property type="match status" value="1"/>
</dbReference>
<dbReference type="InterPro" id="IPR008928">
    <property type="entry name" value="6-hairpin_glycosidase_sf"/>
</dbReference>
<keyword evidence="4" id="KW-0378">Hydrolase</keyword>
<dbReference type="Gene3D" id="1.50.10.10">
    <property type="match status" value="1"/>
</dbReference>
<dbReference type="EMBL" id="JANVFU010000015">
    <property type="protein sequence ID" value="KAJ3740049.1"/>
    <property type="molecule type" value="Genomic_DNA"/>
</dbReference>
<gene>
    <name evidence="4" type="ORF">DFH05DRAFT_1510052</name>
</gene>
<feature type="domain" description="Alpha fucosidase A-like C-terminal" evidence="2">
    <location>
        <begin position="797"/>
        <end position="842"/>
    </location>
</feature>
<dbReference type="Pfam" id="PF14498">
    <property type="entry name" value="Glyco_hyd_65N_2"/>
    <property type="match status" value="1"/>
</dbReference>
<dbReference type="Pfam" id="PF21307">
    <property type="entry name" value="Glyco_hydro_95_C"/>
    <property type="match status" value="1"/>
</dbReference>
<sequence length="877" mass="95153">MPRVTMTELRTLGEVFASWLLPHSGFVTSLSVYLHDFTMKLKTLGTTTLLPAAVLSSAAPSGFPASGNGLWYNTPAGFWSKTYLPVGNGYLAAMVPGGMAVETTQLNIESLWSGGPFQDPTYNGGNMQPSGASAAHLAMESIRASIFANATGEIDNVEVLTTAAGAYGSYVGAGYLISSMNVSGPVSSFARWLDLDEGVARSTWSQSNETFVRETFCSHPSEACVHHIISSSNATLPNTTFAWALLDSGLPTPNITCFDSSTLQIRGFAGEPGMLYEILGQVHSTHGTVTCTPLNTTNATISVTSATETWISWVGGTEYSMDAGNADNNFSFKGADPHTALTSLLSSATSGSYDDILATHMDDINSTLYGQFSLSLGQSPQLDLPTDQIRAAYEVDAGNPYLEWVTFNLGRYMLASSARGTLPANLQGKWAKDVNSPWGADYHSNINIQMNYWSAEMSNLNVAGSLFDYIEKTWAPRGAMTAQILYNISRGWVTHDEVNIFGHTGMKGGPGGGNTAQWADYPESAVWMMLHVWDRFDYSNDVDWWRAQGWPLLKSVASFHLDKLIPDEHFKDGTLVVAPCNSPEQVPITLACAHAQQLIWQLFNAVEKGFNASGDTDVAFLEEVQTKRAQMDKGLRIGWWGQLQEWKVDLDSPTDTHRHLSHLIGLYPGYAISSYDVDLQGGLVVNGTDVTYTKEEVMDAATTSLIHRGNGTGPDADAGWEKAWRAACWAQLGNASEFYHELTYTIYEDFGPNLFSLYDPGDTDPIFQIDANLGFPGAVLNALLQAPDVASFDVPLKITLLPALPQDKWSSGHLKGARTRGGIVVDLEWDEGEPTTVTLTVDDIPISSSRSVEVVYAGKTVGSFVTKPNLSTTIQNF</sequence>
<comment type="caution">
    <text evidence="4">The sequence shown here is derived from an EMBL/GenBank/DDBJ whole genome shotgun (WGS) entry which is preliminary data.</text>
</comment>
<dbReference type="InterPro" id="IPR054363">
    <property type="entry name" value="GH95_cat"/>
</dbReference>
<evidence type="ECO:0000259" key="2">
    <source>
        <dbReference type="Pfam" id="PF21307"/>
    </source>
</evidence>
<feature type="domain" description="Glycosyl hydrolase family 95 catalytic" evidence="3">
    <location>
        <begin position="352"/>
        <end position="783"/>
    </location>
</feature>
<dbReference type="PANTHER" id="PTHR31084:SF3">
    <property type="entry name" value="ALPHA-FUCOSIDASE A"/>
    <property type="match status" value="1"/>
</dbReference>
<evidence type="ECO:0000259" key="1">
    <source>
        <dbReference type="Pfam" id="PF14498"/>
    </source>
</evidence>
<dbReference type="InterPro" id="IPR027414">
    <property type="entry name" value="GH95_N_dom"/>
</dbReference>
<feature type="domain" description="Glycosyl hydrolase family 95 N-terminal" evidence="1">
    <location>
        <begin position="70"/>
        <end position="321"/>
    </location>
</feature>
<dbReference type="InterPro" id="IPR016518">
    <property type="entry name" value="Alpha-L-fucosidase"/>
</dbReference>
<dbReference type="PIRSF" id="PIRSF007663">
    <property type="entry name" value="UCP007663"/>
    <property type="match status" value="1"/>
</dbReference>
<evidence type="ECO:0000259" key="3">
    <source>
        <dbReference type="Pfam" id="PF22124"/>
    </source>
</evidence>
<dbReference type="InterPro" id="IPR012341">
    <property type="entry name" value="6hp_glycosidase-like_sf"/>
</dbReference>